<feature type="domain" description="Deoxynucleoside kinase" evidence="1">
    <location>
        <begin position="26"/>
        <end position="130"/>
    </location>
</feature>
<protein>
    <recommendedName>
        <fullName evidence="1">Deoxynucleoside kinase domain-containing protein</fullName>
    </recommendedName>
</protein>
<dbReference type="PANTHER" id="PTHR10513">
    <property type="entry name" value="DEOXYNUCLEOSIDE KINASE"/>
    <property type="match status" value="1"/>
</dbReference>
<dbReference type="Gene3D" id="3.40.50.300">
    <property type="entry name" value="P-loop containing nucleotide triphosphate hydrolases"/>
    <property type="match status" value="1"/>
</dbReference>
<evidence type="ECO:0000313" key="3">
    <source>
        <dbReference type="Proteomes" id="UP000008076"/>
    </source>
</evidence>
<dbReference type="KEGG" id="edi:EDI_316400"/>
<keyword evidence="3" id="KW-1185">Reference proteome</keyword>
<dbReference type="GO" id="GO:0005739">
    <property type="term" value="C:mitochondrion"/>
    <property type="evidence" value="ECO:0007669"/>
    <property type="project" value="TreeGrafter"/>
</dbReference>
<organism evidence="3">
    <name type="scientific">Entamoeba dispar (strain ATCC PRA-260 / SAW760)</name>
    <dbReference type="NCBI Taxonomy" id="370354"/>
    <lineage>
        <taxon>Eukaryota</taxon>
        <taxon>Amoebozoa</taxon>
        <taxon>Evosea</taxon>
        <taxon>Archamoebae</taxon>
        <taxon>Mastigamoebida</taxon>
        <taxon>Entamoebidae</taxon>
        <taxon>Entamoeba</taxon>
    </lineage>
</organism>
<dbReference type="VEuPathDB" id="AmoebaDB:EDI_316400"/>
<dbReference type="InterPro" id="IPR031314">
    <property type="entry name" value="DNK_dom"/>
</dbReference>
<dbReference type="AlphaFoldDB" id="B0E696"/>
<reference evidence="3" key="1">
    <citation type="submission" date="2007-12" db="EMBL/GenBank/DDBJ databases">
        <title>Annotation of Entamoeba dispar SAW760.</title>
        <authorList>
            <person name="Lorenzi H."/>
            <person name="Inman J."/>
            <person name="Schobel S."/>
            <person name="Amedeo P."/>
            <person name="Caler E."/>
        </authorList>
    </citation>
    <scope>NUCLEOTIDE SEQUENCE [LARGE SCALE GENOMIC DNA]</scope>
    <source>
        <strain evidence="3">ATCC PRA-260 / SAW760</strain>
    </source>
</reference>
<dbReference type="GO" id="GO:0019136">
    <property type="term" value="F:deoxynucleoside kinase activity"/>
    <property type="evidence" value="ECO:0007669"/>
    <property type="project" value="TreeGrafter"/>
</dbReference>
<dbReference type="RefSeq" id="XP_001733916.1">
    <property type="nucleotide sequence ID" value="XM_001733864.1"/>
</dbReference>
<name>B0E696_ENTDS</name>
<dbReference type="PANTHER" id="PTHR10513:SF35">
    <property type="entry name" value="DEOXYADENOSINE KINASE"/>
    <property type="match status" value="1"/>
</dbReference>
<dbReference type="Proteomes" id="UP000008076">
    <property type="component" value="Unassembled WGS sequence"/>
</dbReference>
<dbReference type="SUPFAM" id="SSF52540">
    <property type="entry name" value="P-loop containing nucleoside triphosphate hydrolases"/>
    <property type="match status" value="1"/>
</dbReference>
<dbReference type="Pfam" id="PF01712">
    <property type="entry name" value="dNK"/>
    <property type="match status" value="1"/>
</dbReference>
<dbReference type="eggNOG" id="ENOG502SX5E">
    <property type="taxonomic scope" value="Eukaryota"/>
</dbReference>
<dbReference type="InterPro" id="IPR050566">
    <property type="entry name" value="Deoxyribonucleoside_kinase"/>
</dbReference>
<evidence type="ECO:0000259" key="1">
    <source>
        <dbReference type="Pfam" id="PF01712"/>
    </source>
</evidence>
<dbReference type="InterPro" id="IPR027417">
    <property type="entry name" value="P-loop_NTPase"/>
</dbReference>
<evidence type="ECO:0000313" key="2">
    <source>
        <dbReference type="EMBL" id="EDR29942.1"/>
    </source>
</evidence>
<gene>
    <name evidence="2" type="ORF">EDI_316400</name>
</gene>
<dbReference type="GeneID" id="5878811"/>
<dbReference type="EMBL" id="DS547865">
    <property type="protein sequence ID" value="EDR29942.1"/>
    <property type="molecule type" value="Genomic_DNA"/>
</dbReference>
<proteinExistence type="predicted"/>
<sequence length="245" mass="29210">MLNCINTNTTYSTSEESSCEFTKQHIFISGSIAVGKTTVMKCLNEYLHEREDIIFIKEYIDYNADGEKYLEKLHNGEISNYQFQLYVIQCYDKQLNTIDYEESDVVVWERHPIEALDIFCKEDTTLTEKERLEIILRIETLCDKYKIPQLIENNINYISIDTNSFRSEQISYFIISEIIYQMLLGEYENNVLILLFCSNTDEQFNRIIKRGRSIELKKYKISEDLLKINNNYFEFFLKRKDSQLK</sequence>
<accession>B0E696</accession>